<evidence type="ECO:0000259" key="1">
    <source>
        <dbReference type="Pfam" id="PF13086"/>
    </source>
</evidence>
<evidence type="ECO:0000313" key="2">
    <source>
        <dbReference type="EMBL" id="KAJ4178379.1"/>
    </source>
</evidence>
<keyword evidence="3" id="KW-1185">Reference proteome</keyword>
<accession>A0A9W8QWJ3</accession>
<comment type="caution">
    <text evidence="2">The sequence shown here is derived from an EMBL/GenBank/DDBJ whole genome shotgun (WGS) entry which is preliminary data.</text>
</comment>
<dbReference type="InterPro" id="IPR027417">
    <property type="entry name" value="P-loop_NTPase"/>
</dbReference>
<dbReference type="Pfam" id="PF13086">
    <property type="entry name" value="AAA_11"/>
    <property type="match status" value="1"/>
</dbReference>
<name>A0A9W8QWJ3_9HYPO</name>
<sequence>MMEVLPTDRARFRQYFSKRALGLDLMTAGPGFGQTTALSAATLGMVETLGPIFASAPTHVTVNTFATRLYAVSSSATERYNKGKREKYRILRKLIVRGYNKEEYEAFQRLLQHPDGADGAGPNPWKRPGAWSLHLSRAFWLLGCLRSPAAPSIHRDDSLTIHQLQNEPDKDDKLDRLRGTASGAISREEYIRGKMVNKNIIEGLFNRILEVADIVYATPAQSCGKFYREWKNTKAKGFAIDEAANMTRPDLYSLWGNSMMPCILAGDEKQLPPAVITLDEKDGQGNAINRLGRDAKISPLEWDAACPIELETHRVGRDLEAFAFVKYPELNAPPTGSLQPIFIHCENSHCHIGPITKSKGNRDQAIVALDFILDFVSSTSGRVHPSQIAIITPYAANVDVIEGIRKGPAYATLASTKPAKTISSFRAKRVKSSSPSWPQRSKRDPVWQRINITST</sequence>
<organism evidence="2 3">
    <name type="scientific">Fusarium falciforme</name>
    <dbReference type="NCBI Taxonomy" id="195108"/>
    <lineage>
        <taxon>Eukaryota</taxon>
        <taxon>Fungi</taxon>
        <taxon>Dikarya</taxon>
        <taxon>Ascomycota</taxon>
        <taxon>Pezizomycotina</taxon>
        <taxon>Sordariomycetes</taxon>
        <taxon>Hypocreomycetidae</taxon>
        <taxon>Hypocreales</taxon>
        <taxon>Nectriaceae</taxon>
        <taxon>Fusarium</taxon>
        <taxon>Fusarium solani species complex</taxon>
    </lineage>
</organism>
<dbReference type="Gene3D" id="3.40.50.300">
    <property type="entry name" value="P-loop containing nucleotide triphosphate hydrolases"/>
    <property type="match status" value="1"/>
</dbReference>
<proteinExistence type="predicted"/>
<gene>
    <name evidence="2" type="ORF">NW755_013218</name>
</gene>
<protein>
    <recommendedName>
        <fullName evidence="1">DNA2/NAM7 helicase helicase domain-containing protein</fullName>
    </recommendedName>
</protein>
<dbReference type="SUPFAM" id="SSF52540">
    <property type="entry name" value="P-loop containing nucleoside triphosphate hydrolases"/>
    <property type="match status" value="1"/>
</dbReference>
<dbReference type="AlphaFoldDB" id="A0A9W8QWJ3"/>
<feature type="domain" description="DNA2/NAM7 helicase helicase" evidence="1">
    <location>
        <begin position="24"/>
        <end position="277"/>
    </location>
</feature>
<dbReference type="EMBL" id="JAOQAV010000076">
    <property type="protein sequence ID" value="KAJ4178379.1"/>
    <property type="molecule type" value="Genomic_DNA"/>
</dbReference>
<dbReference type="InterPro" id="IPR050534">
    <property type="entry name" value="Coronavir_polyprotein_1ab"/>
</dbReference>
<evidence type="ECO:0000313" key="3">
    <source>
        <dbReference type="Proteomes" id="UP001152087"/>
    </source>
</evidence>
<dbReference type="GO" id="GO:0043139">
    <property type="term" value="F:5'-3' DNA helicase activity"/>
    <property type="evidence" value="ECO:0007669"/>
    <property type="project" value="TreeGrafter"/>
</dbReference>
<reference evidence="2" key="1">
    <citation type="submission" date="2022-09" db="EMBL/GenBank/DDBJ databases">
        <title>Fusarium specimens isolated from Avocado Roots.</title>
        <authorList>
            <person name="Stajich J."/>
            <person name="Roper C."/>
            <person name="Heimlech-Rivalta G."/>
        </authorList>
    </citation>
    <scope>NUCLEOTIDE SEQUENCE</scope>
    <source>
        <strain evidence="2">A02</strain>
    </source>
</reference>
<dbReference type="PANTHER" id="PTHR43788:SF8">
    <property type="entry name" value="DNA-BINDING PROTEIN SMUBP-2"/>
    <property type="match status" value="1"/>
</dbReference>
<dbReference type="InterPro" id="IPR041677">
    <property type="entry name" value="DNA2/NAM7_AAA_11"/>
</dbReference>
<dbReference type="Proteomes" id="UP001152087">
    <property type="component" value="Unassembled WGS sequence"/>
</dbReference>
<dbReference type="PANTHER" id="PTHR43788">
    <property type="entry name" value="DNA2/NAM7 HELICASE FAMILY MEMBER"/>
    <property type="match status" value="1"/>
</dbReference>